<sequence>MGGLDPKDHGWLYDERSAAAPVVWRYRRIGSGPQWYYISTKPKLGKHPDDEWEVEPLYRGGET</sequence>
<name>A0A0F9QC37_9ZZZZ</name>
<evidence type="ECO:0000313" key="1">
    <source>
        <dbReference type="EMBL" id="KKN02843.1"/>
    </source>
</evidence>
<protein>
    <submittedName>
        <fullName evidence="1">Uncharacterized protein</fullName>
    </submittedName>
</protein>
<comment type="caution">
    <text evidence="1">The sequence shown here is derived from an EMBL/GenBank/DDBJ whole genome shotgun (WGS) entry which is preliminary data.</text>
</comment>
<proteinExistence type="predicted"/>
<dbReference type="EMBL" id="LAZR01005102">
    <property type="protein sequence ID" value="KKN02843.1"/>
    <property type="molecule type" value="Genomic_DNA"/>
</dbReference>
<reference evidence="1" key="1">
    <citation type="journal article" date="2015" name="Nature">
        <title>Complex archaea that bridge the gap between prokaryotes and eukaryotes.</title>
        <authorList>
            <person name="Spang A."/>
            <person name="Saw J.H."/>
            <person name="Jorgensen S.L."/>
            <person name="Zaremba-Niedzwiedzka K."/>
            <person name="Martijn J."/>
            <person name="Lind A.E."/>
            <person name="van Eijk R."/>
            <person name="Schleper C."/>
            <person name="Guy L."/>
            <person name="Ettema T.J."/>
        </authorList>
    </citation>
    <scope>NUCLEOTIDE SEQUENCE</scope>
</reference>
<accession>A0A0F9QC37</accession>
<organism evidence="1">
    <name type="scientific">marine sediment metagenome</name>
    <dbReference type="NCBI Taxonomy" id="412755"/>
    <lineage>
        <taxon>unclassified sequences</taxon>
        <taxon>metagenomes</taxon>
        <taxon>ecological metagenomes</taxon>
    </lineage>
</organism>
<gene>
    <name evidence="1" type="ORF">LCGC14_1113720</name>
</gene>
<dbReference type="AlphaFoldDB" id="A0A0F9QC37"/>